<evidence type="ECO:0000313" key="3">
    <source>
        <dbReference type="Proteomes" id="UP000823399"/>
    </source>
</evidence>
<evidence type="ECO:0000313" key="2">
    <source>
        <dbReference type="EMBL" id="KAG2114244.1"/>
    </source>
</evidence>
<proteinExistence type="predicted"/>
<feature type="domain" description="Ricin B lectin" evidence="1">
    <location>
        <begin position="31"/>
        <end position="118"/>
    </location>
</feature>
<reference evidence="2" key="1">
    <citation type="journal article" date="2020" name="New Phytol.">
        <title>Comparative genomics reveals dynamic genome evolution in host specialist ectomycorrhizal fungi.</title>
        <authorList>
            <person name="Lofgren L.A."/>
            <person name="Nguyen N.H."/>
            <person name="Vilgalys R."/>
            <person name="Ruytinx J."/>
            <person name="Liao H.L."/>
            <person name="Branco S."/>
            <person name="Kuo A."/>
            <person name="LaButti K."/>
            <person name="Lipzen A."/>
            <person name="Andreopoulos W."/>
            <person name="Pangilinan J."/>
            <person name="Riley R."/>
            <person name="Hundley H."/>
            <person name="Na H."/>
            <person name="Barry K."/>
            <person name="Grigoriev I.V."/>
            <person name="Stajich J.E."/>
            <person name="Kennedy P.G."/>
        </authorList>
    </citation>
    <scope>NUCLEOTIDE SEQUENCE</scope>
    <source>
        <strain evidence="2">FC423</strain>
    </source>
</reference>
<organism evidence="2 3">
    <name type="scientific">Suillus discolor</name>
    <dbReference type="NCBI Taxonomy" id="1912936"/>
    <lineage>
        <taxon>Eukaryota</taxon>
        <taxon>Fungi</taxon>
        <taxon>Dikarya</taxon>
        <taxon>Basidiomycota</taxon>
        <taxon>Agaricomycotina</taxon>
        <taxon>Agaricomycetes</taxon>
        <taxon>Agaricomycetidae</taxon>
        <taxon>Boletales</taxon>
        <taxon>Suillineae</taxon>
        <taxon>Suillaceae</taxon>
        <taxon>Suillus</taxon>
    </lineage>
</organism>
<name>A0A9P7FDH8_9AGAM</name>
<dbReference type="Proteomes" id="UP000823399">
    <property type="component" value="Unassembled WGS sequence"/>
</dbReference>
<dbReference type="CDD" id="cd23422">
    <property type="entry name" value="beta-trefoil_Ricin_MPL_CNL"/>
    <property type="match status" value="1"/>
</dbReference>
<comment type="caution">
    <text evidence="2">The sequence shown here is derived from an EMBL/GenBank/DDBJ whole genome shotgun (WGS) entry which is preliminary data.</text>
</comment>
<dbReference type="InterPro" id="IPR035992">
    <property type="entry name" value="Ricin_B-like_lectins"/>
</dbReference>
<dbReference type="EMBL" id="JABBWM010000010">
    <property type="protein sequence ID" value="KAG2114244.1"/>
    <property type="molecule type" value="Genomic_DNA"/>
</dbReference>
<dbReference type="InterPro" id="IPR000772">
    <property type="entry name" value="Ricin_B_lectin"/>
</dbReference>
<dbReference type="Gene3D" id="2.80.10.50">
    <property type="match status" value="1"/>
</dbReference>
<dbReference type="OrthoDB" id="2131701at2759"/>
<sequence length="212" mass="23861">MVYGTNFSLDLSKDKLNHRKIQLWENLGHAANQIWALSERASIKDQHTYRLKNCRGGTAIDLSGNDNHSIIGFTPHDGSNQAWTFQRDGDQTGWFIKSCRTEKYLGIEGNPKNGLAVIAVSNPFKWDIEDSDVKNAKGIRILVHGTNFSLDLSASDHTKIQLWGSGAGDNQIWELTERVSIEDQHIYSLENRQRGPEDQGTDPKACFHPMIV</sequence>
<dbReference type="AlphaFoldDB" id="A0A9P7FDH8"/>
<dbReference type="RefSeq" id="XP_041296357.1">
    <property type="nucleotide sequence ID" value="XM_041431001.1"/>
</dbReference>
<protein>
    <submittedName>
        <fullName evidence="2">Ricin B lectin domain-containing protein</fullName>
    </submittedName>
</protein>
<dbReference type="Pfam" id="PF14200">
    <property type="entry name" value="RicinB_lectin_2"/>
    <property type="match status" value="1"/>
</dbReference>
<gene>
    <name evidence="2" type="ORF">F5147DRAFT_570673</name>
</gene>
<evidence type="ECO:0000259" key="1">
    <source>
        <dbReference type="Pfam" id="PF14200"/>
    </source>
</evidence>
<dbReference type="PROSITE" id="PS50231">
    <property type="entry name" value="RICIN_B_LECTIN"/>
    <property type="match status" value="1"/>
</dbReference>
<accession>A0A9P7FDH8</accession>
<dbReference type="SUPFAM" id="SSF50370">
    <property type="entry name" value="Ricin B-like lectins"/>
    <property type="match status" value="1"/>
</dbReference>
<dbReference type="GeneID" id="64693260"/>
<keyword evidence="3" id="KW-1185">Reference proteome</keyword>